<dbReference type="EMBL" id="LAZR01000397">
    <property type="protein sequence ID" value="KKN70775.1"/>
    <property type="molecule type" value="Genomic_DNA"/>
</dbReference>
<sequence length="384" mass="42820">MLAPERFGICAAGTKSGKTMGCVIWAVLKAWGKRKRVGWFAPSYSQAKIGYNLLKEMVPAHLRRANDAELVVYLPVGSEFHFKTAEKPALIYGAAYDLFVIDEASRIREAAWHAIRSTITQTKAPGKIIANAKGKANWFFRSWRLANEGRPGWSCHRISTVANPYVDPLEVAEARRDLPERKFLELYEAEFFADAQSIFGDISCRIDKDIMGMPKRGRAYVIGADLGKHGDPSVCIVCDIESGQMVSMAIFPLGLPWDQARKRIARIATTYNDAFILVDSTGVGDPVLDEMKDMSVRVEGYKFTNETKDNLISALMKDVETGQISWGDWPTLSEEMQDFQATRLPGGAWRYAAPEGAHDDTVIALGLANWARRDRKTKGSLLYV</sequence>
<dbReference type="Pfam" id="PF03237">
    <property type="entry name" value="Terminase_6N"/>
    <property type="match status" value="1"/>
</dbReference>
<dbReference type="InterPro" id="IPR027417">
    <property type="entry name" value="P-loop_NTPase"/>
</dbReference>
<organism evidence="1">
    <name type="scientific">marine sediment metagenome</name>
    <dbReference type="NCBI Taxonomy" id="412755"/>
    <lineage>
        <taxon>unclassified sequences</taxon>
        <taxon>metagenomes</taxon>
        <taxon>ecological metagenomes</taxon>
    </lineage>
</organism>
<dbReference type="AlphaFoldDB" id="A0A0F9SP47"/>
<gene>
    <name evidence="1" type="ORF">LCGC14_0427700</name>
</gene>
<accession>A0A0F9SP47</accession>
<protein>
    <submittedName>
        <fullName evidence="1">Uncharacterized protein</fullName>
    </submittedName>
</protein>
<name>A0A0F9SP47_9ZZZZ</name>
<proteinExistence type="predicted"/>
<dbReference type="Gene3D" id="3.30.420.240">
    <property type="match status" value="1"/>
</dbReference>
<evidence type="ECO:0000313" key="1">
    <source>
        <dbReference type="EMBL" id="KKN70775.1"/>
    </source>
</evidence>
<dbReference type="Gene3D" id="3.40.50.300">
    <property type="entry name" value="P-loop containing nucleotide triphosphate hydrolases"/>
    <property type="match status" value="1"/>
</dbReference>
<reference evidence="1" key="1">
    <citation type="journal article" date="2015" name="Nature">
        <title>Complex archaea that bridge the gap between prokaryotes and eukaryotes.</title>
        <authorList>
            <person name="Spang A."/>
            <person name="Saw J.H."/>
            <person name="Jorgensen S.L."/>
            <person name="Zaremba-Niedzwiedzka K."/>
            <person name="Martijn J."/>
            <person name="Lind A.E."/>
            <person name="van Eijk R."/>
            <person name="Schleper C."/>
            <person name="Guy L."/>
            <person name="Ettema T.J."/>
        </authorList>
    </citation>
    <scope>NUCLEOTIDE SEQUENCE</scope>
</reference>
<comment type="caution">
    <text evidence="1">The sequence shown here is derived from an EMBL/GenBank/DDBJ whole genome shotgun (WGS) entry which is preliminary data.</text>
</comment>